<reference evidence="8" key="1">
    <citation type="submission" date="2022-12" db="EMBL/GenBank/DDBJ databases">
        <title>Draft genome assemblies for two species of Escallonia (Escalloniales).</title>
        <authorList>
            <person name="Chanderbali A."/>
            <person name="Dervinis C."/>
            <person name="Anghel I."/>
            <person name="Soltis D."/>
            <person name="Soltis P."/>
            <person name="Zapata F."/>
        </authorList>
    </citation>
    <scope>NUCLEOTIDE SEQUENCE</scope>
    <source>
        <strain evidence="8">UCBG92.1500</strain>
        <tissue evidence="8">Leaf</tissue>
    </source>
</reference>
<dbReference type="GO" id="GO:0009651">
    <property type="term" value="P:response to salt stress"/>
    <property type="evidence" value="ECO:0007669"/>
    <property type="project" value="TreeGrafter"/>
</dbReference>
<dbReference type="EMBL" id="JAVXUO010001059">
    <property type="protein sequence ID" value="KAK2986478.1"/>
    <property type="molecule type" value="Genomic_DNA"/>
</dbReference>
<dbReference type="GO" id="GO:0005886">
    <property type="term" value="C:plasma membrane"/>
    <property type="evidence" value="ECO:0007669"/>
    <property type="project" value="TreeGrafter"/>
</dbReference>
<dbReference type="GO" id="GO:0009409">
    <property type="term" value="P:response to cold"/>
    <property type="evidence" value="ECO:0007669"/>
    <property type="project" value="TreeGrafter"/>
</dbReference>
<dbReference type="InterPro" id="IPR018502">
    <property type="entry name" value="Annexin_repeat"/>
</dbReference>
<dbReference type="PANTHER" id="PTHR10502">
    <property type="entry name" value="ANNEXIN"/>
    <property type="match status" value="1"/>
</dbReference>
<feature type="compositionally biased region" description="Basic residues" evidence="7">
    <location>
        <begin position="8"/>
        <end position="26"/>
    </location>
</feature>
<proteinExistence type="inferred from homology"/>
<evidence type="ECO:0000256" key="5">
    <source>
        <dbReference type="ARBA" id="ARBA00023302"/>
    </source>
</evidence>
<dbReference type="PANTHER" id="PTHR10502:SF99">
    <property type="entry name" value="ANNEXIN D3"/>
    <property type="match status" value="1"/>
</dbReference>
<name>A0AA88RBW1_9ASTE</name>
<dbReference type="AlphaFoldDB" id="A0AA88RBW1"/>
<dbReference type="Proteomes" id="UP001187471">
    <property type="component" value="Unassembled WGS sequence"/>
</dbReference>
<evidence type="ECO:0000313" key="9">
    <source>
        <dbReference type="Proteomes" id="UP001187471"/>
    </source>
</evidence>
<dbReference type="Pfam" id="PF00191">
    <property type="entry name" value="Annexin"/>
    <property type="match status" value="3"/>
</dbReference>
<dbReference type="FunFam" id="1.10.220.10:FF:000001">
    <property type="entry name" value="Annexin"/>
    <property type="match status" value="1"/>
</dbReference>
<organism evidence="8 9">
    <name type="scientific">Escallonia rubra</name>
    <dbReference type="NCBI Taxonomy" id="112253"/>
    <lineage>
        <taxon>Eukaryota</taxon>
        <taxon>Viridiplantae</taxon>
        <taxon>Streptophyta</taxon>
        <taxon>Embryophyta</taxon>
        <taxon>Tracheophyta</taxon>
        <taxon>Spermatophyta</taxon>
        <taxon>Magnoliopsida</taxon>
        <taxon>eudicotyledons</taxon>
        <taxon>Gunneridae</taxon>
        <taxon>Pentapetalae</taxon>
        <taxon>asterids</taxon>
        <taxon>campanulids</taxon>
        <taxon>Escalloniales</taxon>
        <taxon>Escalloniaceae</taxon>
        <taxon>Escallonia</taxon>
    </lineage>
</organism>
<dbReference type="FunFam" id="1.10.220.10:FF:000006">
    <property type="entry name" value="Annexin"/>
    <property type="match status" value="1"/>
</dbReference>
<dbReference type="PROSITE" id="PS00223">
    <property type="entry name" value="ANNEXIN_1"/>
    <property type="match status" value="1"/>
</dbReference>
<evidence type="ECO:0000256" key="6">
    <source>
        <dbReference type="RuleBase" id="RU003540"/>
    </source>
</evidence>
<keyword evidence="2 6" id="KW-0677">Repeat</keyword>
<feature type="region of interest" description="Disordered" evidence="7">
    <location>
        <begin position="1"/>
        <end position="26"/>
    </location>
</feature>
<evidence type="ECO:0000256" key="2">
    <source>
        <dbReference type="ARBA" id="ARBA00022737"/>
    </source>
</evidence>
<dbReference type="InterPro" id="IPR018252">
    <property type="entry name" value="Annexin_repeat_CS"/>
</dbReference>
<evidence type="ECO:0000313" key="8">
    <source>
        <dbReference type="EMBL" id="KAK2986478.1"/>
    </source>
</evidence>
<comment type="domain">
    <text evidence="6">A pair of annexin repeats may form one binding site for calcium and phospholipid.</text>
</comment>
<keyword evidence="4 6" id="KW-0041">Annexin</keyword>
<dbReference type="GO" id="GO:0005737">
    <property type="term" value="C:cytoplasm"/>
    <property type="evidence" value="ECO:0007669"/>
    <property type="project" value="TreeGrafter"/>
</dbReference>
<dbReference type="GO" id="GO:0009408">
    <property type="term" value="P:response to heat"/>
    <property type="evidence" value="ECO:0007669"/>
    <property type="project" value="TreeGrafter"/>
</dbReference>
<dbReference type="GO" id="GO:0009414">
    <property type="term" value="P:response to water deprivation"/>
    <property type="evidence" value="ECO:0007669"/>
    <property type="project" value="TreeGrafter"/>
</dbReference>
<dbReference type="SMART" id="SM00335">
    <property type="entry name" value="ANX"/>
    <property type="match status" value="3"/>
</dbReference>
<protein>
    <recommendedName>
        <fullName evidence="6">Annexin</fullName>
    </recommendedName>
</protein>
<dbReference type="GO" id="GO:0005509">
    <property type="term" value="F:calcium ion binding"/>
    <property type="evidence" value="ECO:0007669"/>
    <property type="project" value="InterPro"/>
</dbReference>
<dbReference type="InterPro" id="IPR037104">
    <property type="entry name" value="Annexin_sf"/>
</dbReference>
<evidence type="ECO:0000256" key="3">
    <source>
        <dbReference type="ARBA" id="ARBA00022837"/>
    </source>
</evidence>
<dbReference type="SUPFAM" id="SSF47874">
    <property type="entry name" value="Annexin"/>
    <property type="match status" value="1"/>
</dbReference>
<dbReference type="PRINTS" id="PR00196">
    <property type="entry name" value="ANNEXIN"/>
</dbReference>
<evidence type="ECO:0000256" key="7">
    <source>
        <dbReference type="SAM" id="MobiDB-lite"/>
    </source>
</evidence>
<dbReference type="GO" id="GO:0001786">
    <property type="term" value="F:phosphatidylserine binding"/>
    <property type="evidence" value="ECO:0007669"/>
    <property type="project" value="TreeGrafter"/>
</dbReference>
<evidence type="ECO:0000256" key="4">
    <source>
        <dbReference type="ARBA" id="ARBA00023216"/>
    </source>
</evidence>
<dbReference type="GO" id="GO:0005544">
    <property type="term" value="F:calcium-dependent phospholipid binding"/>
    <property type="evidence" value="ECO:0007669"/>
    <property type="project" value="UniProtKB-KW"/>
</dbReference>
<keyword evidence="1" id="KW-0479">Metal-binding</keyword>
<gene>
    <name evidence="8" type="ORF">RJ640_025488</name>
</gene>
<keyword evidence="9" id="KW-1185">Reference proteome</keyword>
<comment type="similarity">
    <text evidence="6">Belongs to the annexin family.</text>
</comment>
<evidence type="ECO:0000256" key="1">
    <source>
        <dbReference type="ARBA" id="ARBA00022723"/>
    </source>
</evidence>
<dbReference type="Gene3D" id="1.10.220.10">
    <property type="entry name" value="Annexin"/>
    <property type="match status" value="4"/>
</dbReference>
<comment type="caution">
    <text evidence="8">The sequence shown here is derived from an EMBL/GenBank/DDBJ whole genome shotgun (WGS) entry which is preliminary data.</text>
</comment>
<sequence length="400" mass="45412">MEEEGKQKPKKRNDKRNGKSKRKRKSKSRLSFLFAWDCFSPRRNNWGNRRMATLGVPDVVPSPAQDSQTLKKAFQGTSLSSSLVFSFWVLCLIRSKMGWGTDEKAIIKVLGRRNAGQRRKIKETYQQLYNESLIHALQSELSGDFGKAVILWTSDPPERDARLANEALKSRRKGINQVQVIVELACAYSPHHLVAVRQAYCSLFDCSLEEDIILYVDLPVRKILVGLVRSYRYDKEVVDSDVAEAEAAMLHEAIEAKQLDHDNVVLILGTRNIFQLKLTFECYKQNYGNHIDQPFHFKQNFQQDVESCGNGILESVLRVVIWCIDSPEKHFAEVIRASIVGLGTDEDSLTRAIVSRAEIDMVKIRGEYYEVNKTSLEDAVIGDTSGDYKAFLMTLLGATL</sequence>
<dbReference type="PROSITE" id="PS51897">
    <property type="entry name" value="ANNEXIN_2"/>
    <property type="match status" value="4"/>
</dbReference>
<accession>A0AA88RBW1</accession>
<keyword evidence="5 6" id="KW-0111">Calcium/phospholipid-binding</keyword>
<keyword evidence="3 6" id="KW-0106">Calcium</keyword>
<dbReference type="InterPro" id="IPR001464">
    <property type="entry name" value="Annexin"/>
</dbReference>